<sequence>MYSLYYLDAQVAICCTVRPLLTAIKVKYESPCGDDIWSAPTADAWALLTQSQDLSFNEEEDVDAYGDPRPAHGDLYESLMRLMNTELPGRPLGLLWYFSFAPLMLVVHIQMMARGLMVANCFLYSNNRCEDTRHNLSIISEGNRTRVMQALNTLIDLMPKPSHANSDMTSASAINLVIWHPVWVAWHYTALSLAHQDALLTSGIVEYSLPGAISITWKLGKLRSKQHRDVYEDRDALRVAGNLEVLGRLLGKSSKGAVVEDPFTTCSASSLS</sequence>
<evidence type="ECO:0000313" key="2">
    <source>
        <dbReference type="EMBL" id="KAK9415585.1"/>
    </source>
</evidence>
<reference evidence="2 3" key="1">
    <citation type="journal article" date="2024" name="J. Plant Pathol.">
        <title>Sequence and assembly of the genome of Seiridium unicorne, isolate CBS 538.82, causal agent of cypress canker disease.</title>
        <authorList>
            <person name="Scali E."/>
            <person name="Rocca G.D."/>
            <person name="Danti R."/>
            <person name="Garbelotto M."/>
            <person name="Barberini S."/>
            <person name="Baroncelli R."/>
            <person name="Emiliani G."/>
        </authorList>
    </citation>
    <scope>NUCLEOTIDE SEQUENCE [LARGE SCALE GENOMIC DNA]</scope>
    <source>
        <strain evidence="2 3">BM-138-508</strain>
    </source>
</reference>
<dbReference type="Proteomes" id="UP001408356">
    <property type="component" value="Unassembled WGS sequence"/>
</dbReference>
<feature type="transmembrane region" description="Helical" evidence="1">
    <location>
        <begin position="94"/>
        <end position="113"/>
    </location>
</feature>
<comment type="caution">
    <text evidence="2">The sequence shown here is derived from an EMBL/GenBank/DDBJ whole genome shotgun (WGS) entry which is preliminary data.</text>
</comment>
<protein>
    <submittedName>
        <fullName evidence="2">C6 zinc finger protein</fullName>
    </submittedName>
</protein>
<evidence type="ECO:0000256" key="1">
    <source>
        <dbReference type="SAM" id="Phobius"/>
    </source>
</evidence>
<proteinExistence type="predicted"/>
<name>A0ABR2ULT0_9PEZI</name>
<keyword evidence="1" id="KW-0812">Transmembrane</keyword>
<keyword evidence="1" id="KW-1133">Transmembrane helix</keyword>
<organism evidence="2 3">
    <name type="scientific">Seiridium unicorne</name>
    <dbReference type="NCBI Taxonomy" id="138068"/>
    <lineage>
        <taxon>Eukaryota</taxon>
        <taxon>Fungi</taxon>
        <taxon>Dikarya</taxon>
        <taxon>Ascomycota</taxon>
        <taxon>Pezizomycotina</taxon>
        <taxon>Sordariomycetes</taxon>
        <taxon>Xylariomycetidae</taxon>
        <taxon>Amphisphaeriales</taxon>
        <taxon>Sporocadaceae</taxon>
        <taxon>Seiridium</taxon>
    </lineage>
</organism>
<accession>A0ABR2ULT0</accession>
<gene>
    <name evidence="2" type="ORF">SUNI508_10425</name>
</gene>
<keyword evidence="3" id="KW-1185">Reference proteome</keyword>
<dbReference type="EMBL" id="JARVKF010000415">
    <property type="protein sequence ID" value="KAK9415585.1"/>
    <property type="molecule type" value="Genomic_DNA"/>
</dbReference>
<keyword evidence="1" id="KW-0472">Membrane</keyword>
<evidence type="ECO:0000313" key="3">
    <source>
        <dbReference type="Proteomes" id="UP001408356"/>
    </source>
</evidence>